<keyword evidence="5 7" id="KW-0472">Membrane</keyword>
<keyword evidence="9" id="KW-1185">Reference proteome</keyword>
<feature type="transmembrane region" description="Helical" evidence="7">
    <location>
        <begin position="21"/>
        <end position="44"/>
    </location>
</feature>
<dbReference type="GO" id="GO:0022857">
    <property type="term" value="F:transmembrane transporter activity"/>
    <property type="evidence" value="ECO:0007669"/>
    <property type="project" value="InterPro"/>
</dbReference>
<accession>A0A6M4XE02</accession>
<evidence type="ECO:0000256" key="4">
    <source>
        <dbReference type="ARBA" id="ARBA00022989"/>
    </source>
</evidence>
<evidence type="ECO:0000256" key="6">
    <source>
        <dbReference type="SAM" id="MobiDB-lite"/>
    </source>
</evidence>
<dbReference type="CDD" id="cd06173">
    <property type="entry name" value="MFS_MefA_like"/>
    <property type="match status" value="1"/>
</dbReference>
<feature type="transmembrane region" description="Helical" evidence="7">
    <location>
        <begin position="176"/>
        <end position="196"/>
    </location>
</feature>
<feature type="transmembrane region" description="Helical" evidence="7">
    <location>
        <begin position="291"/>
        <end position="309"/>
    </location>
</feature>
<dbReference type="Pfam" id="PF07690">
    <property type="entry name" value="MFS_1"/>
    <property type="match status" value="1"/>
</dbReference>
<reference evidence="8" key="1">
    <citation type="submission" date="2020-03" db="EMBL/GenBank/DDBJ databases">
        <title>Molecular networking-based the target discovery of potent antiproliferative macrolactams: 5/6/7/16 polycyclic ansamycins and glycosylated trienomycin from Streptomyces cacaoi subsp. asoensis.</title>
        <authorList>
            <person name="Liu L.-L."/>
        </authorList>
    </citation>
    <scope>NUCLEOTIDE SEQUENCE [LARGE SCALE GENOMIC DNA]</scope>
    <source>
        <strain evidence="8">H2S5</strain>
    </source>
</reference>
<dbReference type="Proteomes" id="UP000502665">
    <property type="component" value="Chromosome"/>
</dbReference>
<proteinExistence type="predicted"/>
<name>A0A6M4XE02_9ACTN</name>
<evidence type="ECO:0000256" key="1">
    <source>
        <dbReference type="ARBA" id="ARBA00004651"/>
    </source>
</evidence>
<dbReference type="RefSeq" id="WP_171401626.1">
    <property type="nucleotide sequence ID" value="NZ_CP049838.1"/>
</dbReference>
<dbReference type="PANTHER" id="PTHR23513:SF11">
    <property type="entry name" value="STAPHYLOFERRIN A TRANSPORTER"/>
    <property type="match status" value="1"/>
</dbReference>
<dbReference type="EMBL" id="CP049838">
    <property type="protein sequence ID" value="QJT06313.1"/>
    <property type="molecule type" value="Genomic_DNA"/>
</dbReference>
<dbReference type="Gene3D" id="1.20.1250.20">
    <property type="entry name" value="MFS general substrate transporter like domains"/>
    <property type="match status" value="1"/>
</dbReference>
<feature type="transmembrane region" description="Helical" evidence="7">
    <location>
        <begin position="227"/>
        <end position="256"/>
    </location>
</feature>
<evidence type="ECO:0000256" key="7">
    <source>
        <dbReference type="SAM" id="Phobius"/>
    </source>
</evidence>
<organism evidence="8 9">
    <name type="scientific">Streptomyces asoensis</name>
    <dbReference type="NCBI Taxonomy" id="249586"/>
    <lineage>
        <taxon>Bacteria</taxon>
        <taxon>Bacillati</taxon>
        <taxon>Actinomycetota</taxon>
        <taxon>Actinomycetes</taxon>
        <taxon>Kitasatosporales</taxon>
        <taxon>Streptomycetaceae</taxon>
        <taxon>Streptomyces</taxon>
    </lineage>
</organism>
<feature type="transmembrane region" description="Helical" evidence="7">
    <location>
        <begin position="348"/>
        <end position="371"/>
    </location>
</feature>
<sequence length="431" mass="44945">MTDGLAARLPLDLLRERNLRRLFCAQAASVLGSSMMPIALSFAVLEHGGGASGVGLVLGAQTAPLMVFLLAGGVLADRWGRRVTMIGSDLVRAAIEITVVVILLTVGMPLGGFVAFAAVLSVAAAFFHPAFHGFVPEVVSGKRLQEANALGSTLNSIGSLFGPAVAGALVAWTEPAWVIAIDAATFLASALFLAGVRTSSSATDPAREDESFWHQLRHGWREFSSRTWLWSLLAYTSLASTFVLGPVMVLGITFVGGKENGAAQWGTVMAAQGVGSLLGGFVGMRLRFRRPLLASVFCTFGLGAFAGLLALRAPVYVLVVGSLLSGAGFALLHILWTSSLQADVPSDAMSRVSAYDGVATVLSMTVGYWWAAPTADRVGAAPLLWFGVVWTVASAAVMVTLPQIRRSAPGAEKGGGDDGVTAEAREPSTAR</sequence>
<dbReference type="SUPFAM" id="SSF103473">
    <property type="entry name" value="MFS general substrate transporter"/>
    <property type="match status" value="1"/>
</dbReference>
<dbReference type="PROSITE" id="PS00216">
    <property type="entry name" value="SUGAR_TRANSPORT_1"/>
    <property type="match status" value="1"/>
</dbReference>
<dbReference type="InterPro" id="IPR005829">
    <property type="entry name" value="Sugar_transporter_CS"/>
</dbReference>
<keyword evidence="4 7" id="KW-1133">Transmembrane helix</keyword>
<keyword evidence="2" id="KW-1003">Cell membrane</keyword>
<evidence type="ECO:0000313" key="8">
    <source>
        <dbReference type="EMBL" id="QJT06313.1"/>
    </source>
</evidence>
<dbReference type="PANTHER" id="PTHR23513">
    <property type="entry name" value="INTEGRAL MEMBRANE EFFLUX PROTEIN-RELATED"/>
    <property type="match status" value="1"/>
</dbReference>
<feature type="transmembrane region" description="Helical" evidence="7">
    <location>
        <begin position="315"/>
        <end position="336"/>
    </location>
</feature>
<gene>
    <name evidence="8" type="ORF">G9272_43345</name>
</gene>
<comment type="subcellular location">
    <subcellularLocation>
        <location evidence="1">Cell membrane</location>
        <topology evidence="1">Multi-pass membrane protein</topology>
    </subcellularLocation>
</comment>
<feature type="transmembrane region" description="Helical" evidence="7">
    <location>
        <begin position="383"/>
        <end position="401"/>
    </location>
</feature>
<evidence type="ECO:0000256" key="5">
    <source>
        <dbReference type="ARBA" id="ARBA00023136"/>
    </source>
</evidence>
<evidence type="ECO:0000256" key="3">
    <source>
        <dbReference type="ARBA" id="ARBA00022692"/>
    </source>
</evidence>
<feature type="transmembrane region" description="Helical" evidence="7">
    <location>
        <begin position="56"/>
        <end position="77"/>
    </location>
</feature>
<dbReference type="AlphaFoldDB" id="A0A6M4XE02"/>
<keyword evidence="3 7" id="KW-0812">Transmembrane</keyword>
<dbReference type="GO" id="GO:0005886">
    <property type="term" value="C:plasma membrane"/>
    <property type="evidence" value="ECO:0007669"/>
    <property type="project" value="UniProtKB-SubCell"/>
</dbReference>
<protein>
    <submittedName>
        <fullName evidence="8">MFS transporter</fullName>
    </submittedName>
</protein>
<dbReference type="InterPro" id="IPR036259">
    <property type="entry name" value="MFS_trans_sf"/>
</dbReference>
<feature type="transmembrane region" description="Helical" evidence="7">
    <location>
        <begin position="262"/>
        <end position="284"/>
    </location>
</feature>
<feature type="region of interest" description="Disordered" evidence="6">
    <location>
        <begin position="408"/>
        <end position="431"/>
    </location>
</feature>
<evidence type="ECO:0000256" key="2">
    <source>
        <dbReference type="ARBA" id="ARBA00022475"/>
    </source>
</evidence>
<evidence type="ECO:0000313" key="9">
    <source>
        <dbReference type="Proteomes" id="UP000502665"/>
    </source>
</evidence>
<dbReference type="InterPro" id="IPR011701">
    <property type="entry name" value="MFS"/>
</dbReference>